<evidence type="ECO:0000256" key="5">
    <source>
        <dbReference type="ARBA" id="ARBA00023163"/>
    </source>
</evidence>
<dbReference type="Gene3D" id="2.30.31.10">
    <property type="entry name" value="Transcriptional Coactivator Pc4, Chain A"/>
    <property type="match status" value="1"/>
</dbReference>
<accession>A0AAW0DKM5</accession>
<sequence length="148" mass="15913">MVKRKAVAASDSEDGSDASVQASPPPSKKTSAKKPKITISDEEDESGSEDEKPLKKPQSKAKGKSKSKAAEVEASSDDEVTVHKSSEGEKYVDLGKKKRATVRSFKGMALIDIREFWGEGGSEKPGKKGISLNAEQALGNVEEKYAHY</sequence>
<dbReference type="EMBL" id="JAYKXP010000010">
    <property type="protein sequence ID" value="KAK7053297.1"/>
    <property type="molecule type" value="Genomic_DNA"/>
</dbReference>
<evidence type="ECO:0000256" key="3">
    <source>
        <dbReference type="ARBA" id="ARBA00023015"/>
    </source>
</evidence>
<dbReference type="GO" id="GO:0005634">
    <property type="term" value="C:nucleus"/>
    <property type="evidence" value="ECO:0007669"/>
    <property type="project" value="UniProtKB-SubCell"/>
</dbReference>
<reference evidence="9 10" key="1">
    <citation type="submission" date="2024-01" db="EMBL/GenBank/DDBJ databases">
        <title>A draft genome for a cacao thread blight-causing isolate of Paramarasmius palmivorus.</title>
        <authorList>
            <person name="Baruah I.K."/>
            <person name="Bukari Y."/>
            <person name="Amoako-Attah I."/>
            <person name="Meinhardt L.W."/>
            <person name="Bailey B.A."/>
            <person name="Cohen S.P."/>
        </authorList>
    </citation>
    <scope>NUCLEOTIDE SEQUENCE [LARGE SCALE GENOMIC DNA]</scope>
    <source>
        <strain evidence="9 10">GH-12</strain>
    </source>
</reference>
<protein>
    <recommendedName>
        <fullName evidence="8">Transcriptional coactivator p15 (PC4) C-terminal domain-containing protein</fullName>
    </recommendedName>
</protein>
<dbReference type="GO" id="GO:0060261">
    <property type="term" value="P:positive regulation of transcription initiation by RNA polymerase II"/>
    <property type="evidence" value="ECO:0007669"/>
    <property type="project" value="InterPro"/>
</dbReference>
<evidence type="ECO:0000313" key="10">
    <source>
        <dbReference type="Proteomes" id="UP001383192"/>
    </source>
</evidence>
<keyword evidence="10" id="KW-1185">Reference proteome</keyword>
<dbReference type="SUPFAM" id="SSF54447">
    <property type="entry name" value="ssDNA-binding transcriptional regulator domain"/>
    <property type="match status" value="1"/>
</dbReference>
<comment type="subcellular location">
    <subcellularLocation>
        <location evidence="1">Nucleus</location>
    </subcellularLocation>
</comment>
<gene>
    <name evidence="9" type="ORF">VNI00_003923</name>
</gene>
<evidence type="ECO:0000259" key="8">
    <source>
        <dbReference type="Pfam" id="PF02229"/>
    </source>
</evidence>
<dbReference type="InterPro" id="IPR045125">
    <property type="entry name" value="Sub1/Tcp4-like"/>
</dbReference>
<dbReference type="GO" id="GO:0003677">
    <property type="term" value="F:DNA binding"/>
    <property type="evidence" value="ECO:0007669"/>
    <property type="project" value="UniProtKB-KW"/>
</dbReference>
<feature type="domain" description="Transcriptional coactivator p15 (PC4) C-terminal" evidence="8">
    <location>
        <begin position="93"/>
        <end position="136"/>
    </location>
</feature>
<evidence type="ECO:0000256" key="1">
    <source>
        <dbReference type="ARBA" id="ARBA00004123"/>
    </source>
</evidence>
<keyword evidence="3" id="KW-0805">Transcription regulation</keyword>
<name>A0AAW0DKM5_9AGAR</name>
<keyword evidence="5" id="KW-0804">Transcription</keyword>
<organism evidence="9 10">
    <name type="scientific">Paramarasmius palmivorus</name>
    <dbReference type="NCBI Taxonomy" id="297713"/>
    <lineage>
        <taxon>Eukaryota</taxon>
        <taxon>Fungi</taxon>
        <taxon>Dikarya</taxon>
        <taxon>Basidiomycota</taxon>
        <taxon>Agaricomycotina</taxon>
        <taxon>Agaricomycetes</taxon>
        <taxon>Agaricomycetidae</taxon>
        <taxon>Agaricales</taxon>
        <taxon>Marasmiineae</taxon>
        <taxon>Marasmiaceae</taxon>
        <taxon>Paramarasmius</taxon>
    </lineage>
</organism>
<feature type="compositionally biased region" description="Basic and acidic residues" evidence="7">
    <location>
        <begin position="80"/>
        <end position="90"/>
    </location>
</feature>
<dbReference type="Pfam" id="PF02229">
    <property type="entry name" value="PC4"/>
    <property type="match status" value="1"/>
</dbReference>
<dbReference type="InterPro" id="IPR009044">
    <property type="entry name" value="ssDNA-bd_transcriptional_reg"/>
</dbReference>
<dbReference type="InterPro" id="IPR003173">
    <property type="entry name" value="PC4_C"/>
</dbReference>
<evidence type="ECO:0000256" key="4">
    <source>
        <dbReference type="ARBA" id="ARBA00023125"/>
    </source>
</evidence>
<evidence type="ECO:0000256" key="6">
    <source>
        <dbReference type="ARBA" id="ARBA00023242"/>
    </source>
</evidence>
<comment type="caution">
    <text evidence="9">The sequence shown here is derived from an EMBL/GenBank/DDBJ whole genome shotgun (WGS) entry which is preliminary data.</text>
</comment>
<keyword evidence="6" id="KW-0539">Nucleus</keyword>
<keyword evidence="4" id="KW-0238">DNA-binding</keyword>
<dbReference type="GO" id="GO:0003713">
    <property type="term" value="F:transcription coactivator activity"/>
    <property type="evidence" value="ECO:0007669"/>
    <property type="project" value="InterPro"/>
</dbReference>
<proteinExistence type="inferred from homology"/>
<dbReference type="Proteomes" id="UP001383192">
    <property type="component" value="Unassembled WGS sequence"/>
</dbReference>
<comment type="similarity">
    <text evidence="2">Belongs to the transcriptional coactivator PC4 family.</text>
</comment>
<evidence type="ECO:0000313" key="9">
    <source>
        <dbReference type="EMBL" id="KAK7053297.1"/>
    </source>
</evidence>
<evidence type="ECO:0000256" key="7">
    <source>
        <dbReference type="SAM" id="MobiDB-lite"/>
    </source>
</evidence>
<dbReference type="AlphaFoldDB" id="A0AAW0DKM5"/>
<feature type="region of interest" description="Disordered" evidence="7">
    <location>
        <begin position="1"/>
        <end position="90"/>
    </location>
</feature>
<feature type="compositionally biased region" description="Basic residues" evidence="7">
    <location>
        <begin position="55"/>
        <end position="67"/>
    </location>
</feature>
<dbReference type="PANTHER" id="PTHR13215">
    <property type="entry name" value="RNA POLYMERASE II TRANSCRIPTIONAL COACTIVATOR"/>
    <property type="match status" value="1"/>
</dbReference>
<evidence type="ECO:0000256" key="2">
    <source>
        <dbReference type="ARBA" id="ARBA00009001"/>
    </source>
</evidence>